<dbReference type="OrthoDB" id="1951221at2"/>
<dbReference type="eggNOG" id="ENOG50320ZR">
    <property type="taxonomic scope" value="Bacteria"/>
</dbReference>
<dbReference type="InterPro" id="IPR011989">
    <property type="entry name" value="ARM-like"/>
</dbReference>
<gene>
    <name evidence="1" type="ordered locus">Desde_1184</name>
</gene>
<evidence type="ECO:0000313" key="1">
    <source>
        <dbReference type="EMBL" id="AFL99613.1"/>
    </source>
</evidence>
<protein>
    <recommendedName>
        <fullName evidence="3">HEAT repeat domain-containing protein</fullName>
    </recommendedName>
</protein>
<dbReference type="HOGENOM" id="CLU_117538_0_0_9"/>
<keyword evidence="2" id="KW-1185">Reference proteome</keyword>
<proteinExistence type="predicted"/>
<reference evidence="2" key="1">
    <citation type="submission" date="2012-06" db="EMBL/GenBank/DDBJ databases">
        <title>Complete sequence of Desulfitobacterium dehalogenans ATCC 51507.</title>
        <authorList>
            <person name="Lucas S."/>
            <person name="Han J."/>
            <person name="Lapidus A."/>
            <person name="Cheng J.-F."/>
            <person name="Goodwin L."/>
            <person name="Pitluck S."/>
            <person name="Peters L."/>
            <person name="Ovchinnikova G."/>
            <person name="Teshima H."/>
            <person name="Detter J.C."/>
            <person name="Han C."/>
            <person name="Tapia R."/>
            <person name="Land M."/>
            <person name="Hauser L."/>
            <person name="Kyrpides N."/>
            <person name="Ivanova N."/>
            <person name="Pagani I."/>
            <person name="Kruse T."/>
            <person name="de Vos W.M."/>
            <person name="Smidt H."/>
            <person name="Woyke T."/>
        </authorList>
    </citation>
    <scope>NUCLEOTIDE SEQUENCE [LARGE SCALE GENOMIC DNA]</scope>
    <source>
        <strain evidence="2">ATCC 51507 / DSM 9161 / JW/IU-DC1</strain>
    </source>
</reference>
<dbReference type="AlphaFoldDB" id="I4A6M9"/>
<dbReference type="KEGG" id="ddh:Desde_1184"/>
<dbReference type="InterPro" id="IPR016024">
    <property type="entry name" value="ARM-type_fold"/>
</dbReference>
<reference evidence="1 2" key="2">
    <citation type="journal article" date="2015" name="J. Bacteriol.">
        <title>Genomic, proteomic, and biochemical analysis of the organohalide respiratory pathway in Desulfitobacterium dehalogenans.</title>
        <authorList>
            <person name="Kruse T."/>
            <person name="van de Pas B.A."/>
            <person name="Atteia A."/>
            <person name="Krab K."/>
            <person name="Hagen W.R."/>
            <person name="Goodwin L."/>
            <person name="Chain P."/>
            <person name="Boeren S."/>
            <person name="Maphosa F."/>
            <person name="Schraa G."/>
            <person name="de Vos W.M."/>
            <person name="van der Oost J."/>
            <person name="Smidt H."/>
            <person name="Stams A.J."/>
        </authorList>
    </citation>
    <scope>NUCLEOTIDE SEQUENCE [LARGE SCALE GENOMIC DNA]</scope>
    <source>
        <strain evidence="2">ATCC 51507 / DSM 9161 / JW/IU-DC1</strain>
    </source>
</reference>
<name>I4A6M9_DESDJ</name>
<dbReference type="STRING" id="756499.Desde_1184"/>
<evidence type="ECO:0000313" key="2">
    <source>
        <dbReference type="Proteomes" id="UP000006053"/>
    </source>
</evidence>
<dbReference type="SUPFAM" id="SSF48371">
    <property type="entry name" value="ARM repeat"/>
    <property type="match status" value="1"/>
</dbReference>
<accession>I4A6M9</accession>
<organism evidence="1 2">
    <name type="scientific">Desulfitobacterium dehalogenans (strain ATCC 51507 / DSM 9161 / JW/IU-DC1)</name>
    <dbReference type="NCBI Taxonomy" id="756499"/>
    <lineage>
        <taxon>Bacteria</taxon>
        <taxon>Bacillati</taxon>
        <taxon>Bacillota</taxon>
        <taxon>Clostridia</taxon>
        <taxon>Eubacteriales</taxon>
        <taxon>Desulfitobacteriaceae</taxon>
        <taxon>Desulfitobacterium</taxon>
    </lineage>
</organism>
<dbReference type="EMBL" id="CP003348">
    <property type="protein sequence ID" value="AFL99613.1"/>
    <property type="molecule type" value="Genomic_DNA"/>
</dbReference>
<dbReference type="Proteomes" id="UP000006053">
    <property type="component" value="Chromosome"/>
</dbReference>
<sequence length="202" mass="23250">MIIADQLLAFGKEDLLEVSKTLNEEDISQLIKWLNEKDDKLRYHSLLLLGHRSEEYGDVYPYWDLLCEKLKSPNSYQRSIGVMLIAANAKWDKDDRMDSTIDDYLKILGDKKPVTVRQCIQALSEIVTHKPNLQDKVSRELMAIDILGVKPTMRKLILMDMLNILVLIRKSQNSEEIETYIFNALTGGLLDKKALKQIESVL</sequence>
<dbReference type="RefSeq" id="WP_014793105.1">
    <property type="nucleotide sequence ID" value="NC_018017.1"/>
</dbReference>
<evidence type="ECO:0008006" key="3">
    <source>
        <dbReference type="Google" id="ProtNLM"/>
    </source>
</evidence>
<dbReference type="Gene3D" id="1.25.10.10">
    <property type="entry name" value="Leucine-rich Repeat Variant"/>
    <property type="match status" value="1"/>
</dbReference>